<proteinExistence type="predicted"/>
<dbReference type="SUPFAM" id="SSF54593">
    <property type="entry name" value="Glyoxalase/Bleomycin resistance protein/Dihydroxybiphenyl dioxygenase"/>
    <property type="match status" value="1"/>
</dbReference>
<dbReference type="AlphaFoldDB" id="A0A1D8TYI9"/>
<protein>
    <recommendedName>
        <fullName evidence="1">VOC domain-containing protein</fullName>
    </recommendedName>
</protein>
<accession>A0A1D8TYI9</accession>
<dbReference type="InterPro" id="IPR029068">
    <property type="entry name" value="Glyas_Bleomycin-R_OHBP_Dase"/>
</dbReference>
<dbReference type="Pfam" id="PF00903">
    <property type="entry name" value="Glyoxalase"/>
    <property type="match status" value="1"/>
</dbReference>
<feature type="domain" description="VOC" evidence="1">
    <location>
        <begin position="15"/>
        <end position="121"/>
    </location>
</feature>
<organism evidence="2 3">
    <name type="scientific">Moorena producens PAL-8-15-08-1</name>
    <dbReference type="NCBI Taxonomy" id="1458985"/>
    <lineage>
        <taxon>Bacteria</taxon>
        <taxon>Bacillati</taxon>
        <taxon>Cyanobacteriota</taxon>
        <taxon>Cyanophyceae</taxon>
        <taxon>Coleofasciculales</taxon>
        <taxon>Coleofasciculaceae</taxon>
        <taxon>Moorena</taxon>
    </lineage>
</organism>
<dbReference type="InterPro" id="IPR004360">
    <property type="entry name" value="Glyas_Fos-R_dOase_dom"/>
</dbReference>
<evidence type="ECO:0000259" key="1">
    <source>
        <dbReference type="PROSITE" id="PS51819"/>
    </source>
</evidence>
<name>A0A1D8TYI9_9CYAN</name>
<dbReference type="RefSeq" id="WP_070395114.1">
    <property type="nucleotide sequence ID" value="NZ_CP017599.1"/>
</dbReference>
<evidence type="ECO:0000313" key="2">
    <source>
        <dbReference type="EMBL" id="AOX02712.1"/>
    </source>
</evidence>
<dbReference type="PROSITE" id="PS51819">
    <property type="entry name" value="VOC"/>
    <property type="match status" value="1"/>
</dbReference>
<evidence type="ECO:0000313" key="3">
    <source>
        <dbReference type="Proteomes" id="UP000177870"/>
    </source>
</evidence>
<dbReference type="Gene3D" id="3.10.180.10">
    <property type="entry name" value="2,3-Dihydroxybiphenyl 1,2-Dioxygenase, domain 1"/>
    <property type="match status" value="1"/>
</dbReference>
<reference evidence="3" key="1">
    <citation type="submission" date="2016-10" db="EMBL/GenBank/DDBJ databases">
        <title>Comparative genomics uncovers the prolific and rare metabolic potential of the cyanobacterial genus Moorea.</title>
        <authorList>
            <person name="Leao T."/>
            <person name="Castelao G."/>
            <person name="Korobeynikov A."/>
            <person name="Monroe E.A."/>
            <person name="Podell S."/>
            <person name="Glukhov E."/>
            <person name="Allen E."/>
            <person name="Gerwick W.H."/>
            <person name="Gerwick L."/>
        </authorList>
    </citation>
    <scope>NUCLEOTIDE SEQUENCE [LARGE SCALE GENOMIC DNA]</scope>
    <source>
        <strain evidence="3">PAL-8-15-08-1</strain>
    </source>
</reference>
<dbReference type="OrthoDB" id="9129827at2"/>
<sequence>MTPNNLQSEERPPIWIGHVSINVSDFKKSLDFFLFVGMRKVAEFQELAVLELRGGTHLVLRNKPEAEPGQASFDLMVDDLKAQQVALQEAGYAPSEIREGRIHSVFDVSEPSGNIISFYDSHVVGPV</sequence>
<dbReference type="Proteomes" id="UP000177870">
    <property type="component" value="Chromosome"/>
</dbReference>
<dbReference type="KEGG" id="mpro:BJP34_27640"/>
<gene>
    <name evidence="2" type="ORF">BJP34_27640</name>
</gene>
<dbReference type="EMBL" id="CP017599">
    <property type="protein sequence ID" value="AOX02712.1"/>
    <property type="molecule type" value="Genomic_DNA"/>
</dbReference>
<dbReference type="InterPro" id="IPR037523">
    <property type="entry name" value="VOC_core"/>
</dbReference>